<evidence type="ECO:0000313" key="1">
    <source>
        <dbReference type="EMBL" id="MPN49126.1"/>
    </source>
</evidence>
<protein>
    <submittedName>
        <fullName evidence="1">Uncharacterized protein</fullName>
    </submittedName>
</protein>
<comment type="caution">
    <text evidence="1">The sequence shown here is derived from an EMBL/GenBank/DDBJ whole genome shotgun (WGS) entry which is preliminary data.</text>
</comment>
<dbReference type="EMBL" id="VSSQ01112099">
    <property type="protein sequence ID" value="MPN49126.1"/>
    <property type="molecule type" value="Genomic_DNA"/>
</dbReference>
<proteinExistence type="predicted"/>
<sequence length="138" mass="14861">MLSLHVLQTLDGGLHGLEVGQHAAQPTLVDKRHACALGFFSQDFAGLTLRADHQDGATVGRQLLGELLSFLEQRQGLFQVDDVNLVAVTEDVLSHLGVPEAGLVTKVDTGFQHFAHCDGHGNTPKVMSKIRSRFIAPA</sequence>
<accession>A0A645IDX8</accession>
<gene>
    <name evidence="1" type="ORF">SDC9_196739</name>
</gene>
<name>A0A645IDX8_9ZZZZ</name>
<reference evidence="1" key="1">
    <citation type="submission" date="2019-08" db="EMBL/GenBank/DDBJ databases">
        <authorList>
            <person name="Kucharzyk K."/>
            <person name="Murdoch R.W."/>
            <person name="Higgins S."/>
            <person name="Loffler F."/>
        </authorList>
    </citation>
    <scope>NUCLEOTIDE SEQUENCE</scope>
</reference>
<dbReference type="AlphaFoldDB" id="A0A645IDX8"/>
<organism evidence="1">
    <name type="scientific">bioreactor metagenome</name>
    <dbReference type="NCBI Taxonomy" id="1076179"/>
    <lineage>
        <taxon>unclassified sequences</taxon>
        <taxon>metagenomes</taxon>
        <taxon>ecological metagenomes</taxon>
    </lineage>
</organism>